<evidence type="ECO:0000313" key="7">
    <source>
        <dbReference type="EMBL" id="RKD28837.1"/>
    </source>
</evidence>
<evidence type="ECO:0000256" key="6">
    <source>
        <dbReference type="SAM" id="Phobius"/>
    </source>
</evidence>
<protein>
    <recommendedName>
        <fullName evidence="9">Oxaloacetate decarboxylase gamma chain</fullName>
    </recommendedName>
</protein>
<accession>A0A419SU75</accession>
<gene>
    <name evidence="7" type="ORF">BET03_07345</name>
</gene>
<dbReference type="OrthoDB" id="1753405at2"/>
<evidence type="ECO:0000256" key="4">
    <source>
        <dbReference type="ARBA" id="ARBA00022989"/>
    </source>
</evidence>
<dbReference type="InterPro" id="IPR005899">
    <property type="entry name" value="Na_pump_deCOase"/>
</dbReference>
<dbReference type="Pfam" id="PF04277">
    <property type="entry name" value="OAD_gamma"/>
    <property type="match status" value="1"/>
</dbReference>
<comment type="caution">
    <text evidence="7">The sequence shown here is derived from an EMBL/GenBank/DDBJ whole genome shotgun (WGS) entry which is preliminary data.</text>
</comment>
<evidence type="ECO:0000256" key="2">
    <source>
        <dbReference type="ARBA" id="ARBA00022475"/>
    </source>
</evidence>
<dbReference type="GO" id="GO:0036376">
    <property type="term" value="P:sodium ion export across plasma membrane"/>
    <property type="evidence" value="ECO:0007669"/>
    <property type="project" value="InterPro"/>
</dbReference>
<sequence length="102" mass="11439">MLEGSMSLVEVLKISAISMVIVFVCLLAISYILELFKVLFYREENKGVKINQTETAVRKNEDIKDIKELDEEVLVALFTAAIAASNGKSISNVRIKNFRKVS</sequence>
<keyword evidence="4 6" id="KW-1133">Transmembrane helix</keyword>
<proteinExistence type="predicted"/>
<dbReference type="GO" id="GO:0005886">
    <property type="term" value="C:plasma membrane"/>
    <property type="evidence" value="ECO:0007669"/>
    <property type="project" value="UniProtKB-SubCell"/>
</dbReference>
<evidence type="ECO:0000313" key="8">
    <source>
        <dbReference type="Proteomes" id="UP000284177"/>
    </source>
</evidence>
<dbReference type="GO" id="GO:0015081">
    <property type="term" value="F:sodium ion transmembrane transporter activity"/>
    <property type="evidence" value="ECO:0007669"/>
    <property type="project" value="InterPro"/>
</dbReference>
<evidence type="ECO:0000256" key="3">
    <source>
        <dbReference type="ARBA" id="ARBA00022692"/>
    </source>
</evidence>
<dbReference type="AlphaFoldDB" id="A0A419SU75"/>
<keyword evidence="8" id="KW-1185">Reference proteome</keyword>
<dbReference type="Proteomes" id="UP000284177">
    <property type="component" value="Unassembled WGS sequence"/>
</dbReference>
<dbReference type="EMBL" id="MCIB01000040">
    <property type="protein sequence ID" value="RKD28837.1"/>
    <property type="molecule type" value="Genomic_DNA"/>
</dbReference>
<evidence type="ECO:0000256" key="1">
    <source>
        <dbReference type="ARBA" id="ARBA00004236"/>
    </source>
</evidence>
<reference evidence="7 8" key="1">
    <citation type="submission" date="2016-08" db="EMBL/GenBank/DDBJ databases">
        <title>Novel Firmicutes and Novel Genomes.</title>
        <authorList>
            <person name="Poppleton D.I."/>
            <person name="Gribaldo S."/>
        </authorList>
    </citation>
    <scope>NUCLEOTIDE SEQUENCE [LARGE SCALE GENOMIC DNA]</scope>
    <source>
        <strain evidence="7 8">CTT3</strain>
    </source>
</reference>
<feature type="transmembrane region" description="Helical" evidence="6">
    <location>
        <begin position="12"/>
        <end position="33"/>
    </location>
</feature>
<keyword evidence="5 6" id="KW-0472">Membrane</keyword>
<name>A0A419SU75_9FIRM</name>
<organism evidence="7 8">
    <name type="scientific">Thermohalobacter berrensis</name>
    <dbReference type="NCBI Taxonomy" id="99594"/>
    <lineage>
        <taxon>Bacteria</taxon>
        <taxon>Bacillati</taxon>
        <taxon>Bacillota</taxon>
        <taxon>Tissierellia</taxon>
        <taxon>Tissierellales</taxon>
        <taxon>Thermohalobacteraceae</taxon>
        <taxon>Thermohalobacter</taxon>
    </lineage>
</organism>
<dbReference type="RefSeq" id="WP_120170806.1">
    <property type="nucleotide sequence ID" value="NZ_MCIB01000040.1"/>
</dbReference>
<keyword evidence="3 6" id="KW-0812">Transmembrane</keyword>
<evidence type="ECO:0000256" key="5">
    <source>
        <dbReference type="ARBA" id="ARBA00023136"/>
    </source>
</evidence>
<evidence type="ECO:0008006" key="9">
    <source>
        <dbReference type="Google" id="ProtNLM"/>
    </source>
</evidence>
<comment type="subcellular location">
    <subcellularLocation>
        <location evidence="1">Cell membrane</location>
    </subcellularLocation>
</comment>
<keyword evidence="2" id="KW-1003">Cell membrane</keyword>